<evidence type="ECO:0000259" key="4">
    <source>
        <dbReference type="Pfam" id="PF08240"/>
    </source>
</evidence>
<dbReference type="InterPro" id="IPR013149">
    <property type="entry name" value="ADH-like_C"/>
</dbReference>
<accession>A0A2N3YGL5</accession>
<dbReference type="PANTHER" id="PTHR43401">
    <property type="entry name" value="L-THREONINE 3-DEHYDROGENASE"/>
    <property type="match status" value="1"/>
</dbReference>
<dbReference type="SUPFAM" id="SSF50129">
    <property type="entry name" value="GroES-like"/>
    <property type="match status" value="1"/>
</dbReference>
<evidence type="ECO:0000313" key="5">
    <source>
        <dbReference type="EMBL" id="PKW25976.1"/>
    </source>
</evidence>
<feature type="domain" description="Alcohol dehydrogenase-like N-terminal" evidence="4">
    <location>
        <begin position="23"/>
        <end position="130"/>
    </location>
</feature>
<keyword evidence="2" id="KW-0560">Oxidoreductase</keyword>
<gene>
    <name evidence="5" type="ORF">ATL31_0780</name>
</gene>
<evidence type="ECO:0000256" key="1">
    <source>
        <dbReference type="ARBA" id="ARBA00001947"/>
    </source>
</evidence>
<dbReference type="PANTHER" id="PTHR43401:SF2">
    <property type="entry name" value="L-THREONINE 3-DEHYDROGENASE"/>
    <property type="match status" value="1"/>
</dbReference>
<dbReference type="Pfam" id="PF00107">
    <property type="entry name" value="ADH_zinc_N"/>
    <property type="match status" value="1"/>
</dbReference>
<dbReference type="Proteomes" id="UP000233781">
    <property type="component" value="Unassembled WGS sequence"/>
</dbReference>
<organism evidence="5 6">
    <name type="scientific">Phycicoccus duodecadis</name>
    <dbReference type="NCBI Taxonomy" id="173053"/>
    <lineage>
        <taxon>Bacteria</taxon>
        <taxon>Bacillati</taxon>
        <taxon>Actinomycetota</taxon>
        <taxon>Actinomycetes</taxon>
        <taxon>Micrococcales</taxon>
        <taxon>Intrasporangiaceae</taxon>
        <taxon>Phycicoccus</taxon>
    </lineage>
</organism>
<evidence type="ECO:0000256" key="2">
    <source>
        <dbReference type="ARBA" id="ARBA00023002"/>
    </source>
</evidence>
<dbReference type="InterPro" id="IPR011032">
    <property type="entry name" value="GroES-like_sf"/>
</dbReference>
<protein>
    <submittedName>
        <fullName evidence="5">Threonine dehydrogenase-like Zn-dependent dehydrogenase</fullName>
    </submittedName>
</protein>
<dbReference type="RefSeq" id="WP_101394616.1">
    <property type="nucleotide sequence ID" value="NZ_PJNE01000001.1"/>
</dbReference>
<dbReference type="AlphaFoldDB" id="A0A2N3YGL5"/>
<dbReference type="InterPro" id="IPR036291">
    <property type="entry name" value="NAD(P)-bd_dom_sf"/>
</dbReference>
<dbReference type="Pfam" id="PF08240">
    <property type="entry name" value="ADH_N"/>
    <property type="match status" value="1"/>
</dbReference>
<evidence type="ECO:0000259" key="3">
    <source>
        <dbReference type="Pfam" id="PF00107"/>
    </source>
</evidence>
<dbReference type="SUPFAM" id="SSF51735">
    <property type="entry name" value="NAD(P)-binding Rossmann-fold domains"/>
    <property type="match status" value="1"/>
</dbReference>
<name>A0A2N3YGL5_9MICO</name>
<feature type="domain" description="Alcohol dehydrogenase-like C-terminal" evidence="3">
    <location>
        <begin position="172"/>
        <end position="288"/>
    </location>
</feature>
<dbReference type="Gene3D" id="3.90.180.10">
    <property type="entry name" value="Medium-chain alcohol dehydrogenases, catalytic domain"/>
    <property type="match status" value="1"/>
</dbReference>
<comment type="caution">
    <text evidence="5">The sequence shown here is derived from an EMBL/GenBank/DDBJ whole genome shotgun (WGS) entry which is preliminary data.</text>
</comment>
<dbReference type="InterPro" id="IPR050129">
    <property type="entry name" value="Zn_alcohol_dh"/>
</dbReference>
<dbReference type="EMBL" id="PJNE01000001">
    <property type="protein sequence ID" value="PKW25976.1"/>
    <property type="molecule type" value="Genomic_DNA"/>
</dbReference>
<dbReference type="InterPro" id="IPR013154">
    <property type="entry name" value="ADH-like_N"/>
</dbReference>
<dbReference type="GO" id="GO:0016491">
    <property type="term" value="F:oxidoreductase activity"/>
    <property type="evidence" value="ECO:0007669"/>
    <property type="project" value="UniProtKB-KW"/>
</dbReference>
<proteinExistence type="predicted"/>
<keyword evidence="6" id="KW-1185">Reference proteome</keyword>
<comment type="cofactor">
    <cofactor evidence="1">
        <name>Zn(2+)</name>
        <dbReference type="ChEBI" id="CHEBI:29105"/>
    </cofactor>
</comment>
<dbReference type="Gene3D" id="3.40.50.720">
    <property type="entry name" value="NAD(P)-binding Rossmann-like Domain"/>
    <property type="match status" value="1"/>
</dbReference>
<dbReference type="OrthoDB" id="9797931at2"/>
<reference evidence="5 6" key="1">
    <citation type="submission" date="2017-12" db="EMBL/GenBank/DDBJ databases">
        <title>Sequencing the genomes of 1000 Actinobacteria strains.</title>
        <authorList>
            <person name="Klenk H.-P."/>
        </authorList>
    </citation>
    <scope>NUCLEOTIDE SEQUENCE [LARGE SCALE GENOMIC DNA]</scope>
    <source>
        <strain evidence="5 6">DSM 12806</strain>
    </source>
</reference>
<evidence type="ECO:0000313" key="6">
    <source>
        <dbReference type="Proteomes" id="UP000233781"/>
    </source>
</evidence>
<sequence length="340" mass="35732">MKAVQYVGDHTVEVVELPIPEPGPADVLLEPLAVGVCGTDQHIIEGDYTSRPPITLGHEVCARVLEVGAATRSVRPGDLVTVEPHIYCGVCVHCQSGRPHLCPERQAPGVHLPGGMAERMVVPETLAYRLDPATPPLLGALVEPLACAVHGIDRLAPVSGSSAAVFGVGPAGALLISLLRRAGMSTVVAVEMREQRRDLALRMGADVALDPTDAGFADTMAELTRGDGFRYVVDAVGSSKVLAQATAVAARGATILVFGVARPGDRWEVSPNEIYAKELSVLGTALNPFTHRRAADLVNTLGLDQLHLGTFGLDEVHDALAAQADGRVDKVLVLPNGSSW</sequence>